<dbReference type="InterPro" id="IPR011990">
    <property type="entry name" value="TPR-like_helical_dom_sf"/>
</dbReference>
<dbReference type="GO" id="GO:0003723">
    <property type="term" value="F:RNA binding"/>
    <property type="evidence" value="ECO:0007669"/>
    <property type="project" value="InterPro"/>
</dbReference>
<dbReference type="AlphaFoldDB" id="A0A835DIM3"/>
<dbReference type="OMA" id="HALISMY"/>
<proteinExistence type="predicted"/>
<comment type="caution">
    <text evidence="3">The sequence shown here is derived from an EMBL/GenBank/DDBJ whole genome shotgun (WGS) entry which is preliminary data.</text>
</comment>
<evidence type="ECO:0000313" key="4">
    <source>
        <dbReference type="Proteomes" id="UP000655225"/>
    </source>
</evidence>
<evidence type="ECO:0000313" key="3">
    <source>
        <dbReference type="EMBL" id="KAF8405028.1"/>
    </source>
</evidence>
<dbReference type="PANTHER" id="PTHR47926">
    <property type="entry name" value="PENTATRICOPEPTIDE REPEAT-CONTAINING PROTEIN"/>
    <property type="match status" value="1"/>
</dbReference>
<evidence type="ECO:0008006" key="5">
    <source>
        <dbReference type="Google" id="ProtNLM"/>
    </source>
</evidence>
<sequence>MVSDLRLRFLSASSLLHLIPALCRFWGSLSSTPHPLSLRDDQPRKNRSINDSTVQGATNFLHLLNLCRNIGDLKKMKSLLVVHGAIEDGRLSDYGLYEDLLVIYIRCQKSGCSSDNFTFPFVIKACAALPALRTGKEILCVDLRTGFDHNLVIQTALVDMYAKTGHMQTSCLLLDRIPQPDLVSWNALLSGYSLNGLNHKAFEVFQKICDVGLKPNVSSLASIIPVCTRLGSLDIGRSLHGFAVKSGSFLDQSLIHALISMYGGCGNLSIARKLFELLPEKNVVTWNAMISAYTQ</sequence>
<evidence type="ECO:0000256" key="1">
    <source>
        <dbReference type="ARBA" id="ARBA00022737"/>
    </source>
</evidence>
<dbReference type="Proteomes" id="UP000655225">
    <property type="component" value="Unassembled WGS sequence"/>
</dbReference>
<keyword evidence="4" id="KW-1185">Reference proteome</keyword>
<dbReference type="FunFam" id="1.25.40.10:FF:000344">
    <property type="entry name" value="Pentatricopeptide repeat-containing protein"/>
    <property type="match status" value="1"/>
</dbReference>
<gene>
    <name evidence="3" type="ORF">HHK36_009924</name>
</gene>
<evidence type="ECO:0000256" key="2">
    <source>
        <dbReference type="PROSITE-ProRule" id="PRU00708"/>
    </source>
</evidence>
<dbReference type="Gene3D" id="1.25.40.10">
    <property type="entry name" value="Tetratricopeptide repeat domain"/>
    <property type="match status" value="2"/>
</dbReference>
<dbReference type="InterPro" id="IPR046960">
    <property type="entry name" value="PPR_At4g14850-like_plant"/>
</dbReference>
<dbReference type="EMBL" id="JABCRI010000006">
    <property type="protein sequence ID" value="KAF8405028.1"/>
    <property type="molecule type" value="Genomic_DNA"/>
</dbReference>
<feature type="repeat" description="PPR" evidence="2">
    <location>
        <begin position="181"/>
        <end position="215"/>
    </location>
</feature>
<accession>A0A835DIM3</accession>
<protein>
    <recommendedName>
        <fullName evidence="5">Pentatricopeptide repeat-containing protein</fullName>
    </recommendedName>
</protein>
<dbReference type="GO" id="GO:0009451">
    <property type="term" value="P:RNA modification"/>
    <property type="evidence" value="ECO:0007669"/>
    <property type="project" value="InterPro"/>
</dbReference>
<dbReference type="Pfam" id="PF13041">
    <property type="entry name" value="PPR_2"/>
    <property type="match status" value="1"/>
</dbReference>
<keyword evidence="1" id="KW-0677">Repeat</keyword>
<organism evidence="3 4">
    <name type="scientific">Tetracentron sinense</name>
    <name type="common">Spur-leaf</name>
    <dbReference type="NCBI Taxonomy" id="13715"/>
    <lineage>
        <taxon>Eukaryota</taxon>
        <taxon>Viridiplantae</taxon>
        <taxon>Streptophyta</taxon>
        <taxon>Embryophyta</taxon>
        <taxon>Tracheophyta</taxon>
        <taxon>Spermatophyta</taxon>
        <taxon>Magnoliopsida</taxon>
        <taxon>Trochodendrales</taxon>
        <taxon>Trochodendraceae</taxon>
        <taxon>Tetracentron</taxon>
    </lineage>
</organism>
<dbReference type="InterPro" id="IPR002885">
    <property type="entry name" value="PPR_rpt"/>
</dbReference>
<dbReference type="PROSITE" id="PS51375">
    <property type="entry name" value="PPR"/>
    <property type="match status" value="1"/>
</dbReference>
<dbReference type="NCBIfam" id="TIGR00756">
    <property type="entry name" value="PPR"/>
    <property type="match status" value="1"/>
</dbReference>
<name>A0A835DIM3_TETSI</name>
<reference evidence="3 4" key="1">
    <citation type="submission" date="2020-04" db="EMBL/GenBank/DDBJ databases">
        <title>Plant Genome Project.</title>
        <authorList>
            <person name="Zhang R.-G."/>
        </authorList>
    </citation>
    <scope>NUCLEOTIDE SEQUENCE [LARGE SCALE GENOMIC DNA]</scope>
    <source>
        <strain evidence="3">YNK0</strain>
        <tissue evidence="3">Leaf</tissue>
    </source>
</reference>
<dbReference type="Pfam" id="PF01535">
    <property type="entry name" value="PPR"/>
    <property type="match status" value="2"/>
</dbReference>
<dbReference type="OrthoDB" id="9990610at2759"/>